<sequence length="212" mass="22929">MRIVVKIGTSTLAHPGGRLNIRHTEALVKVWSDIKNAGHELIIVSSGATGLGVGKLQISRPKDMVTKQAAAAVGQCELMYTYDKLFAEYSHTVAQLLVTWEDFDHPHRLNNLQNTLERLIQLGAVPVINENDPISTEEYSLGDNDRLGALIAKYTHADLLVLLSDIDGLYTADPHTHPEATLIHRVESVTPEIEQLGGGSTAALAPAACPPS</sequence>
<dbReference type="InterPro" id="IPR036393">
    <property type="entry name" value="AceGlu_kinase-like_sf"/>
</dbReference>
<dbReference type="SUPFAM" id="SSF53633">
    <property type="entry name" value="Carbamate kinase-like"/>
    <property type="match status" value="1"/>
</dbReference>
<feature type="non-terminal residue" evidence="9">
    <location>
        <position position="212"/>
    </location>
</feature>
<dbReference type="InterPro" id="IPR005715">
    <property type="entry name" value="Glu_5kinase/COase_Synthase"/>
</dbReference>
<evidence type="ECO:0000313" key="9">
    <source>
        <dbReference type="EMBL" id="EKC58026.1"/>
    </source>
</evidence>
<evidence type="ECO:0000256" key="1">
    <source>
        <dbReference type="ARBA" id="ARBA00022490"/>
    </source>
</evidence>
<gene>
    <name evidence="9" type="ORF">LEA_14069</name>
</gene>
<keyword evidence="1" id="KW-0963">Cytoplasm</keyword>
<dbReference type="AlphaFoldDB" id="K1TFM5"/>
<accession>K1TFM5</accession>
<comment type="caution">
    <text evidence="9">The sequence shown here is derived from an EMBL/GenBank/DDBJ whole genome shotgun (WGS) entry which is preliminary data.</text>
</comment>
<dbReference type="GO" id="GO:0005829">
    <property type="term" value="C:cytosol"/>
    <property type="evidence" value="ECO:0007669"/>
    <property type="project" value="TreeGrafter"/>
</dbReference>
<feature type="domain" description="Aspartate/glutamate/uridylate kinase" evidence="8">
    <location>
        <begin position="1"/>
        <end position="209"/>
    </location>
</feature>
<dbReference type="PANTHER" id="PTHR43654:SF1">
    <property type="entry name" value="ISOPENTENYL PHOSPHATE KINASE"/>
    <property type="match status" value="1"/>
</dbReference>
<keyword evidence="3" id="KW-0641">Proline biosynthesis</keyword>
<evidence type="ECO:0000259" key="8">
    <source>
        <dbReference type="Pfam" id="PF00696"/>
    </source>
</evidence>
<keyword evidence="4" id="KW-0808">Transferase</keyword>
<dbReference type="CDD" id="cd04242">
    <property type="entry name" value="AAK_G5K_ProB"/>
    <property type="match status" value="1"/>
</dbReference>
<evidence type="ECO:0000256" key="3">
    <source>
        <dbReference type="ARBA" id="ARBA00022650"/>
    </source>
</evidence>
<keyword evidence="2" id="KW-0028">Amino-acid biosynthesis</keyword>
<dbReference type="InterPro" id="IPR001048">
    <property type="entry name" value="Asp/Glu/Uridylate_kinase"/>
</dbReference>
<dbReference type="PRINTS" id="PR00474">
    <property type="entry name" value="GLU5KINASE"/>
</dbReference>
<dbReference type="InterPro" id="IPR041739">
    <property type="entry name" value="G5K_ProB"/>
</dbReference>
<organism evidence="9">
    <name type="scientific">human gut metagenome</name>
    <dbReference type="NCBI Taxonomy" id="408170"/>
    <lineage>
        <taxon>unclassified sequences</taxon>
        <taxon>metagenomes</taxon>
        <taxon>organismal metagenomes</taxon>
    </lineage>
</organism>
<evidence type="ECO:0000256" key="7">
    <source>
        <dbReference type="ARBA" id="ARBA00022840"/>
    </source>
</evidence>
<evidence type="ECO:0000256" key="6">
    <source>
        <dbReference type="ARBA" id="ARBA00022777"/>
    </source>
</evidence>
<keyword evidence="6 9" id="KW-0418">Kinase</keyword>
<dbReference type="PANTHER" id="PTHR43654">
    <property type="entry name" value="GLUTAMATE 5-KINASE"/>
    <property type="match status" value="1"/>
</dbReference>
<dbReference type="GO" id="GO:0005524">
    <property type="term" value="F:ATP binding"/>
    <property type="evidence" value="ECO:0007669"/>
    <property type="project" value="UniProtKB-KW"/>
</dbReference>
<dbReference type="InterPro" id="IPR001057">
    <property type="entry name" value="Glu/AcGlu_kinase"/>
</dbReference>
<dbReference type="Gene3D" id="3.40.1160.10">
    <property type="entry name" value="Acetylglutamate kinase-like"/>
    <property type="match status" value="1"/>
</dbReference>
<evidence type="ECO:0000256" key="5">
    <source>
        <dbReference type="ARBA" id="ARBA00022741"/>
    </source>
</evidence>
<dbReference type="GO" id="GO:0008652">
    <property type="term" value="P:amino acid biosynthetic process"/>
    <property type="evidence" value="ECO:0007669"/>
    <property type="project" value="UniProtKB-KW"/>
</dbReference>
<evidence type="ECO:0000256" key="2">
    <source>
        <dbReference type="ARBA" id="ARBA00022605"/>
    </source>
</evidence>
<dbReference type="FunFam" id="3.40.1160.10:FF:000006">
    <property type="entry name" value="Glutamate 5-kinase"/>
    <property type="match status" value="1"/>
</dbReference>
<proteinExistence type="predicted"/>
<dbReference type="NCBIfam" id="TIGR01027">
    <property type="entry name" value="proB"/>
    <property type="match status" value="1"/>
</dbReference>
<dbReference type="EMBL" id="AJWY01009553">
    <property type="protein sequence ID" value="EKC58026.1"/>
    <property type="molecule type" value="Genomic_DNA"/>
</dbReference>
<dbReference type="Pfam" id="PF00696">
    <property type="entry name" value="AA_kinase"/>
    <property type="match status" value="1"/>
</dbReference>
<keyword evidence="7" id="KW-0067">ATP-binding</keyword>
<keyword evidence="5" id="KW-0547">Nucleotide-binding</keyword>
<protein>
    <submittedName>
        <fullName evidence="9">Glutamate 5-kinase</fullName>
    </submittedName>
</protein>
<dbReference type="GO" id="GO:0004349">
    <property type="term" value="F:glutamate 5-kinase activity"/>
    <property type="evidence" value="ECO:0007669"/>
    <property type="project" value="TreeGrafter"/>
</dbReference>
<name>K1TFM5_9ZZZZ</name>
<evidence type="ECO:0000256" key="4">
    <source>
        <dbReference type="ARBA" id="ARBA00022679"/>
    </source>
</evidence>
<reference evidence="9" key="1">
    <citation type="journal article" date="2013" name="Environ. Microbiol.">
        <title>Microbiota from the distal guts of lean and obese adolescents exhibit partial functional redundancy besides clear differences in community structure.</title>
        <authorList>
            <person name="Ferrer M."/>
            <person name="Ruiz A."/>
            <person name="Lanza F."/>
            <person name="Haange S.B."/>
            <person name="Oberbach A."/>
            <person name="Till H."/>
            <person name="Bargiela R."/>
            <person name="Campoy C."/>
            <person name="Segura M.T."/>
            <person name="Richter M."/>
            <person name="von Bergen M."/>
            <person name="Seifert J."/>
            <person name="Suarez A."/>
        </authorList>
    </citation>
    <scope>NUCLEOTIDE SEQUENCE</scope>
</reference>